<organism evidence="9 10">
    <name type="scientific">Ectocarpus siliculosus</name>
    <name type="common">Brown alga</name>
    <name type="synonym">Conferva siliculosa</name>
    <dbReference type="NCBI Taxonomy" id="2880"/>
    <lineage>
        <taxon>Eukaryota</taxon>
        <taxon>Sar</taxon>
        <taxon>Stramenopiles</taxon>
        <taxon>Ochrophyta</taxon>
        <taxon>PX clade</taxon>
        <taxon>Phaeophyceae</taxon>
        <taxon>Ectocarpales</taxon>
        <taxon>Ectocarpaceae</taxon>
        <taxon>Ectocarpus</taxon>
    </lineage>
</organism>
<gene>
    <name evidence="9" type="ORF">Esi_0101_0052</name>
</gene>
<feature type="transmembrane region" description="Helical" evidence="7">
    <location>
        <begin position="216"/>
        <end position="243"/>
    </location>
</feature>
<evidence type="ECO:0000313" key="9">
    <source>
        <dbReference type="EMBL" id="CBJ28347.1"/>
    </source>
</evidence>
<keyword evidence="4 7" id="KW-0472">Membrane</keyword>
<dbReference type="EMBL" id="FN649754">
    <property type="protein sequence ID" value="CBJ28347.1"/>
    <property type="molecule type" value="Genomic_DNA"/>
</dbReference>
<feature type="compositionally biased region" description="Acidic residues" evidence="6">
    <location>
        <begin position="461"/>
        <end position="472"/>
    </location>
</feature>
<feature type="domain" description="Ion transport" evidence="8">
    <location>
        <begin position="127"/>
        <end position="338"/>
    </location>
</feature>
<evidence type="ECO:0000256" key="6">
    <source>
        <dbReference type="SAM" id="MobiDB-lite"/>
    </source>
</evidence>
<evidence type="ECO:0000256" key="4">
    <source>
        <dbReference type="ARBA" id="ARBA00023136"/>
    </source>
</evidence>
<dbReference type="AlphaFoldDB" id="D7FGS1"/>
<feature type="region of interest" description="Disordered" evidence="6">
    <location>
        <begin position="456"/>
        <end position="531"/>
    </location>
</feature>
<dbReference type="GO" id="GO:0016020">
    <property type="term" value="C:membrane"/>
    <property type="evidence" value="ECO:0007669"/>
    <property type="project" value="UniProtKB-SubCell"/>
</dbReference>
<dbReference type="InParanoid" id="D7FGS1"/>
<keyword evidence="5" id="KW-0175">Coiled coil</keyword>
<feature type="compositionally biased region" description="Gly residues" evidence="6">
    <location>
        <begin position="381"/>
        <end position="390"/>
    </location>
</feature>
<dbReference type="Proteomes" id="UP000002630">
    <property type="component" value="Linkage Group LG29"/>
</dbReference>
<keyword evidence="3 7" id="KW-1133">Transmembrane helix</keyword>
<feature type="region of interest" description="Disordered" evidence="6">
    <location>
        <begin position="607"/>
        <end position="661"/>
    </location>
</feature>
<evidence type="ECO:0000259" key="8">
    <source>
        <dbReference type="Pfam" id="PF00520"/>
    </source>
</evidence>
<feature type="compositionally biased region" description="Low complexity" evidence="6">
    <location>
        <begin position="628"/>
        <end position="638"/>
    </location>
</feature>
<comment type="subcellular location">
    <subcellularLocation>
        <location evidence="1">Membrane</location>
        <topology evidence="1">Multi-pass membrane protein</topology>
    </subcellularLocation>
</comment>
<evidence type="ECO:0000256" key="7">
    <source>
        <dbReference type="SAM" id="Phobius"/>
    </source>
</evidence>
<keyword evidence="2 7" id="KW-0812">Transmembrane</keyword>
<evidence type="ECO:0000313" key="10">
    <source>
        <dbReference type="Proteomes" id="UP000002630"/>
    </source>
</evidence>
<proteinExistence type="predicted"/>
<evidence type="ECO:0000256" key="2">
    <source>
        <dbReference type="ARBA" id="ARBA00022692"/>
    </source>
</evidence>
<dbReference type="EMBL" id="FN647694">
    <property type="protein sequence ID" value="CBJ28347.1"/>
    <property type="molecule type" value="Genomic_DNA"/>
</dbReference>
<dbReference type="Gene3D" id="1.10.287.70">
    <property type="match status" value="1"/>
</dbReference>
<feature type="transmembrane region" description="Helical" evidence="7">
    <location>
        <begin position="293"/>
        <end position="313"/>
    </location>
</feature>
<feature type="compositionally biased region" description="Acidic residues" evidence="6">
    <location>
        <begin position="480"/>
        <end position="500"/>
    </location>
</feature>
<evidence type="ECO:0000256" key="1">
    <source>
        <dbReference type="ARBA" id="ARBA00004141"/>
    </source>
</evidence>
<keyword evidence="10" id="KW-1185">Reference proteome</keyword>
<dbReference type="GO" id="GO:0005216">
    <property type="term" value="F:monoatomic ion channel activity"/>
    <property type="evidence" value="ECO:0007669"/>
    <property type="project" value="InterPro"/>
</dbReference>
<reference evidence="9 10" key="1">
    <citation type="journal article" date="2010" name="Nature">
        <title>The Ectocarpus genome and the independent evolution of multicellularity in brown algae.</title>
        <authorList>
            <person name="Cock J.M."/>
            <person name="Sterck L."/>
            <person name="Rouze P."/>
            <person name="Scornet D."/>
            <person name="Allen A.E."/>
            <person name="Amoutzias G."/>
            <person name="Anthouard V."/>
            <person name="Artiguenave F."/>
            <person name="Aury J.M."/>
            <person name="Badger J.H."/>
            <person name="Beszteri B."/>
            <person name="Billiau K."/>
            <person name="Bonnet E."/>
            <person name="Bothwell J.H."/>
            <person name="Bowler C."/>
            <person name="Boyen C."/>
            <person name="Brownlee C."/>
            <person name="Carrano C.J."/>
            <person name="Charrier B."/>
            <person name="Cho G.Y."/>
            <person name="Coelho S.M."/>
            <person name="Collen J."/>
            <person name="Corre E."/>
            <person name="Da Silva C."/>
            <person name="Delage L."/>
            <person name="Delaroque N."/>
            <person name="Dittami S.M."/>
            <person name="Doulbeau S."/>
            <person name="Elias M."/>
            <person name="Farnham G."/>
            <person name="Gachon C.M."/>
            <person name="Gschloessl B."/>
            <person name="Heesch S."/>
            <person name="Jabbari K."/>
            <person name="Jubin C."/>
            <person name="Kawai H."/>
            <person name="Kimura K."/>
            <person name="Kloareg B."/>
            <person name="Kupper F.C."/>
            <person name="Lang D."/>
            <person name="Le Bail A."/>
            <person name="Leblanc C."/>
            <person name="Lerouge P."/>
            <person name="Lohr M."/>
            <person name="Lopez P.J."/>
            <person name="Martens C."/>
            <person name="Maumus F."/>
            <person name="Michel G."/>
            <person name="Miranda-Saavedra D."/>
            <person name="Morales J."/>
            <person name="Moreau H."/>
            <person name="Motomura T."/>
            <person name="Nagasato C."/>
            <person name="Napoli C.A."/>
            <person name="Nelson D.R."/>
            <person name="Nyvall-Collen P."/>
            <person name="Peters A.F."/>
            <person name="Pommier C."/>
            <person name="Potin P."/>
            <person name="Poulain J."/>
            <person name="Quesneville H."/>
            <person name="Read B."/>
            <person name="Rensing S.A."/>
            <person name="Ritter A."/>
            <person name="Rousvoal S."/>
            <person name="Samanta M."/>
            <person name="Samson G."/>
            <person name="Schroeder D.C."/>
            <person name="Segurens B."/>
            <person name="Strittmatter M."/>
            <person name="Tonon T."/>
            <person name="Tregear J.W."/>
            <person name="Valentin K."/>
            <person name="von Dassow P."/>
            <person name="Yamagishi T."/>
            <person name="Van de Peer Y."/>
            <person name="Wincker P."/>
        </authorList>
    </citation>
    <scope>NUCLEOTIDE SEQUENCE [LARGE SCALE GENOMIC DNA]</scope>
    <source>
        <strain evidence="10">Ec32 / CCAP1310/4</strain>
    </source>
</reference>
<dbReference type="Pfam" id="PF00520">
    <property type="entry name" value="Ion_trans"/>
    <property type="match status" value="1"/>
</dbReference>
<feature type="transmembrane region" description="Helical" evidence="7">
    <location>
        <begin position="122"/>
        <end position="141"/>
    </location>
</feature>
<sequence length="686" mass="75215">MLLRHRDGTLPRDDYVQLMMCLRPDCDKDHTSALFSAAKKAEEQQSNSVAAVEDDRNLLSKTGFFMLCALGTADISRTQNERMKMYRRSRRRKSGRKWARARARLDGYQIVRAGDNPEGRPAWAYPLGAVLIFYFCLQAALRMIAGGVRPYFLEWRNILEMSLNMVGIAYYAQLWPRGQAFHSFYQILQALRLELLWINLHLLGPTSSDVATRLEFVFPAVIRASFVLFALTYTYAVVAYAMYCSTPLGGEPIGDLKDDSMVKRFAAVKEVANFATLPRSYASMMYVVMFSNWPMFMDAAGVVGNLVVAKVFFYSFKAIGFYFVMPVLLGFIVTSYMNAHVPTVEDPPKPPAAARKSLPPRQASSSRSPLIGSKGTPPNRGAGGGRGGAAGDEEKASPLVRFRKGLQRRSSFGDEPTRSKDRGKFGYSTLADGAHTEIDVAALAVPRGSQEALAELGQGEGDYDEVEDEDPSAEGRDREDQEDENSGGGDGDDEVEDDVATELWDAGKRRGRERAYSVDSSTEEEEEDHHAPVMVASRARSLSQTFWGVHQARDGGAANTTVMQGALARLENELANLRAENESLRADLGPREVSTRLHVAEMLKEVQTPMQDGASTSAGQKPYRQPSVGVGAANAAAGETESPLPSTSPEGDGSLRSRVVGSSNTIWGMQAILETEDGEETGQDLV</sequence>
<feature type="compositionally biased region" description="Polar residues" evidence="6">
    <location>
        <begin position="608"/>
        <end position="619"/>
    </location>
</feature>
<feature type="coiled-coil region" evidence="5">
    <location>
        <begin position="560"/>
        <end position="587"/>
    </location>
</feature>
<name>D7FGS1_ECTSI</name>
<feature type="region of interest" description="Disordered" evidence="6">
    <location>
        <begin position="345"/>
        <end position="428"/>
    </location>
</feature>
<feature type="compositionally biased region" description="Basic and acidic residues" evidence="6">
    <location>
        <begin position="411"/>
        <end position="424"/>
    </location>
</feature>
<protein>
    <recommendedName>
        <fullName evidence="8">Ion transport domain-containing protein</fullName>
    </recommendedName>
</protein>
<feature type="compositionally biased region" description="Basic and acidic residues" evidence="6">
    <location>
        <begin position="505"/>
        <end position="516"/>
    </location>
</feature>
<dbReference type="InterPro" id="IPR005821">
    <property type="entry name" value="Ion_trans_dom"/>
</dbReference>
<evidence type="ECO:0000256" key="3">
    <source>
        <dbReference type="ARBA" id="ARBA00022989"/>
    </source>
</evidence>
<accession>D7FGS1</accession>
<evidence type="ECO:0000256" key="5">
    <source>
        <dbReference type="SAM" id="Coils"/>
    </source>
</evidence>
<feature type="transmembrane region" description="Helical" evidence="7">
    <location>
        <begin position="320"/>
        <end position="339"/>
    </location>
</feature>